<accession>A0ABQ9EWA5</accession>
<evidence type="ECO:0000256" key="13">
    <source>
        <dbReference type="SAM" id="MobiDB-lite"/>
    </source>
</evidence>
<evidence type="ECO:0000256" key="2">
    <source>
        <dbReference type="ARBA" id="ARBA00010309"/>
    </source>
</evidence>
<evidence type="ECO:0000313" key="15">
    <source>
        <dbReference type="EMBL" id="KAJ8309443.1"/>
    </source>
</evidence>
<feature type="region of interest" description="Disordered" evidence="13">
    <location>
        <begin position="12"/>
        <end position="47"/>
    </location>
</feature>
<reference evidence="15 16" key="1">
    <citation type="submission" date="2022-12" db="EMBL/GenBank/DDBJ databases">
        <title>Chromosome-level genome of Tegillarca granosa.</title>
        <authorList>
            <person name="Kim J."/>
        </authorList>
    </citation>
    <scope>NUCLEOTIDE SEQUENCE [LARGE SCALE GENOMIC DNA]</scope>
    <source>
        <strain evidence="15">Teg-2019</strain>
        <tissue evidence="15">Adductor muscle</tissue>
    </source>
</reference>
<dbReference type="Gene3D" id="2.60.120.650">
    <property type="entry name" value="Cupin"/>
    <property type="match status" value="2"/>
</dbReference>
<feature type="compositionally biased region" description="Polar residues" evidence="13">
    <location>
        <begin position="149"/>
        <end position="175"/>
    </location>
</feature>
<keyword evidence="7 12" id="KW-0560">Oxidoreductase</keyword>
<comment type="cofactor">
    <cofactor evidence="12">
        <name>Fe(2+)</name>
        <dbReference type="ChEBI" id="CHEBI:29033"/>
    </cofactor>
    <text evidence="12">Binds 1 Fe(2+) ion per subunit.</text>
</comment>
<evidence type="ECO:0000256" key="1">
    <source>
        <dbReference type="ARBA" id="ARBA00004123"/>
    </source>
</evidence>
<evidence type="ECO:0000256" key="5">
    <source>
        <dbReference type="ARBA" id="ARBA00022853"/>
    </source>
</evidence>
<comment type="caution">
    <text evidence="15">The sequence shown here is derived from an EMBL/GenBank/DDBJ whole genome shotgun (WGS) entry which is preliminary data.</text>
</comment>
<evidence type="ECO:0000256" key="7">
    <source>
        <dbReference type="ARBA" id="ARBA00023002"/>
    </source>
</evidence>
<gene>
    <name evidence="15" type="ORF">KUTeg_014317</name>
</gene>
<dbReference type="EMBL" id="JARBDR010000657">
    <property type="protein sequence ID" value="KAJ8309443.1"/>
    <property type="molecule type" value="Genomic_DNA"/>
</dbReference>
<dbReference type="EC" id="1.14.11.-" evidence="12"/>
<evidence type="ECO:0000256" key="4">
    <source>
        <dbReference type="ARBA" id="ARBA00022723"/>
    </source>
</evidence>
<keyword evidence="4 12" id="KW-0479">Metal-binding</keyword>
<organism evidence="15 16">
    <name type="scientific">Tegillarca granosa</name>
    <name type="common">Malaysian cockle</name>
    <name type="synonym">Anadara granosa</name>
    <dbReference type="NCBI Taxonomy" id="220873"/>
    <lineage>
        <taxon>Eukaryota</taxon>
        <taxon>Metazoa</taxon>
        <taxon>Spiralia</taxon>
        <taxon>Lophotrochozoa</taxon>
        <taxon>Mollusca</taxon>
        <taxon>Bivalvia</taxon>
        <taxon>Autobranchia</taxon>
        <taxon>Pteriomorphia</taxon>
        <taxon>Arcoida</taxon>
        <taxon>Arcoidea</taxon>
        <taxon>Arcidae</taxon>
        <taxon>Tegillarca</taxon>
    </lineage>
</organism>
<keyword evidence="3" id="KW-0678">Repressor</keyword>
<comment type="function">
    <text evidence="12">Oxygenase that can act as both a histone lysine demethylase and a ribosomal histidine hydroxylase.</text>
</comment>
<evidence type="ECO:0000313" key="16">
    <source>
        <dbReference type="Proteomes" id="UP001217089"/>
    </source>
</evidence>
<feature type="compositionally biased region" description="Polar residues" evidence="13">
    <location>
        <begin position="204"/>
        <end position="231"/>
    </location>
</feature>
<dbReference type="Pfam" id="PF21233">
    <property type="entry name" value="WHD_RIOX1"/>
    <property type="match status" value="1"/>
</dbReference>
<evidence type="ECO:0000256" key="11">
    <source>
        <dbReference type="ARBA" id="ARBA00023242"/>
    </source>
</evidence>
<evidence type="ECO:0000259" key="14">
    <source>
        <dbReference type="PROSITE" id="PS51184"/>
    </source>
</evidence>
<feature type="compositionally biased region" description="Basic and acidic residues" evidence="13">
    <location>
        <begin position="110"/>
        <end position="120"/>
    </location>
</feature>
<dbReference type="PANTHER" id="PTHR13096:SF8">
    <property type="entry name" value="RIBOSOMAL OXYGENASE 1"/>
    <property type="match status" value="1"/>
</dbReference>
<evidence type="ECO:0000256" key="12">
    <source>
        <dbReference type="RuleBase" id="RU366061"/>
    </source>
</evidence>
<keyword evidence="10 12" id="KW-0804">Transcription</keyword>
<dbReference type="InterPro" id="IPR039994">
    <property type="entry name" value="NO66-like"/>
</dbReference>
<keyword evidence="16" id="KW-1185">Reference proteome</keyword>
<dbReference type="Proteomes" id="UP001217089">
    <property type="component" value="Unassembled WGS sequence"/>
</dbReference>
<dbReference type="CDD" id="cd02208">
    <property type="entry name" value="cupin_RmlC-like"/>
    <property type="match status" value="1"/>
</dbReference>
<evidence type="ECO:0000256" key="10">
    <source>
        <dbReference type="ARBA" id="ARBA00023163"/>
    </source>
</evidence>
<keyword evidence="5" id="KW-0156">Chromatin regulator</keyword>
<keyword evidence="9 12" id="KW-0805">Transcription regulation</keyword>
<evidence type="ECO:0000256" key="8">
    <source>
        <dbReference type="ARBA" id="ARBA00023004"/>
    </source>
</evidence>
<dbReference type="InterPro" id="IPR049043">
    <property type="entry name" value="WHD_RIOX1"/>
</dbReference>
<keyword evidence="6 12" id="KW-0223">Dioxygenase</keyword>
<feature type="compositionally biased region" description="Polar residues" evidence="13">
    <location>
        <begin position="21"/>
        <end position="46"/>
    </location>
</feature>
<feature type="region of interest" description="Disordered" evidence="13">
    <location>
        <begin position="65"/>
        <end position="276"/>
    </location>
</feature>
<feature type="domain" description="JmjC" evidence="14">
    <location>
        <begin position="346"/>
        <end position="491"/>
    </location>
</feature>
<dbReference type="Gene3D" id="1.10.10.1500">
    <property type="entry name" value="JmjC domain-containing ribosomal oxygenase (ROX), dimer domain"/>
    <property type="match status" value="1"/>
</dbReference>
<evidence type="ECO:0000256" key="3">
    <source>
        <dbReference type="ARBA" id="ARBA00022491"/>
    </source>
</evidence>
<dbReference type="SUPFAM" id="SSF51197">
    <property type="entry name" value="Clavaminate synthase-like"/>
    <property type="match status" value="1"/>
</dbReference>
<sequence>MRKVSAFAVFKSKKEKGDTPRSVNNDSIDNTDLKRASSTPSITDSAKQLKGKKVLRVLKGGSLRNSIRTTPKKRPTILKASNDVAMDTDAGSVKLTSLKSNSDIKPSTKKAIDKRSDDTPKLPPRAIKPRKDATITLPPKGKPLVTSPKAKNTDLNTSGQKSKSSLKSPKVNSPKPQAKVLPNGKAETLSPKAVNGENIVLHATNKTATQNNITSPKSNVKSPKSAASSETKPAGIKSPKLNGKRPIEDNDSGPNKKKRVEKHDCTPEDVTNPSFDEEDSVLPYMYDSREEARKIFKCVIHPVKPEKFFKELWERKPLLVKRHLAQYNDGWFSTAELDRILRENGCSVRLLNPQTYSQNVWKLLSVLQEYFNCCVGANVYLTPAGTQGFAPHFDDIEAFILQLEGKKHWRLYSPRTDSETLPRYSSGNFKDEGLGEPILEVTLEPGDLLYFPRGTIHQGRTLEDNHSLHITVSCYQKNTWGDLFEKLIPRALQIAIDEDVEFRKGLPRDYLHYMGIANSEAESPQRKAFLLEKLCSIYGGGEKWDPVKSCVTKHVEIEPDTHVKIIRKGVIRIYHSLDNVRLFHATEPQYLEIAAELAPAVEYLLHSYPEFVSLGVVTSLYEKGILITGEPLEPLDSDPDDEH</sequence>
<dbReference type="Pfam" id="PF08007">
    <property type="entry name" value="JmjC_2"/>
    <property type="match status" value="1"/>
</dbReference>
<dbReference type="Gene3D" id="3.90.930.40">
    <property type="match status" value="1"/>
</dbReference>
<comment type="subcellular location">
    <subcellularLocation>
        <location evidence="1 12">Nucleus</location>
    </subcellularLocation>
</comment>
<proteinExistence type="inferred from homology"/>
<dbReference type="PROSITE" id="PS51184">
    <property type="entry name" value="JMJC"/>
    <property type="match status" value="1"/>
</dbReference>
<keyword evidence="8 12" id="KW-0408">Iron</keyword>
<dbReference type="PANTHER" id="PTHR13096">
    <property type="entry name" value="MINA53 MYC INDUCED NUCLEAR ANTIGEN"/>
    <property type="match status" value="1"/>
</dbReference>
<name>A0ABQ9EWA5_TEGGR</name>
<dbReference type="InterPro" id="IPR003347">
    <property type="entry name" value="JmjC_dom"/>
</dbReference>
<evidence type="ECO:0000256" key="6">
    <source>
        <dbReference type="ARBA" id="ARBA00022964"/>
    </source>
</evidence>
<keyword evidence="11 12" id="KW-0539">Nucleus</keyword>
<evidence type="ECO:0000256" key="9">
    <source>
        <dbReference type="ARBA" id="ARBA00023015"/>
    </source>
</evidence>
<comment type="similarity">
    <text evidence="2">Belongs to the ROX family. NO66 subfamily.</text>
</comment>
<feature type="compositionally biased region" description="Polar residues" evidence="13">
    <location>
        <begin position="94"/>
        <end position="105"/>
    </location>
</feature>
<protein>
    <recommendedName>
        <fullName evidence="12">Bifunctional lysine-specific demethylase and histidyl-hydroxylase</fullName>
        <ecNumber evidence="12">1.14.11.-</ecNumber>
    </recommendedName>
</protein>